<protein>
    <submittedName>
        <fullName evidence="2">Uncharacterized protein</fullName>
    </submittedName>
</protein>
<keyword evidence="3" id="KW-1185">Reference proteome</keyword>
<organism evidence="2 3">
    <name type="scientific">Streptomyces roseolilacinus</name>
    <dbReference type="NCBI Taxonomy" id="66904"/>
    <lineage>
        <taxon>Bacteria</taxon>
        <taxon>Bacillati</taxon>
        <taxon>Actinomycetota</taxon>
        <taxon>Actinomycetes</taxon>
        <taxon>Kitasatosporales</taxon>
        <taxon>Streptomycetaceae</taxon>
        <taxon>Streptomyces</taxon>
    </lineage>
</organism>
<gene>
    <name evidence="2" type="ORF">GCM10010249_14640</name>
</gene>
<evidence type="ECO:0000313" key="2">
    <source>
        <dbReference type="EMBL" id="GGP97280.1"/>
    </source>
</evidence>
<feature type="region of interest" description="Disordered" evidence="1">
    <location>
        <begin position="1"/>
        <end position="28"/>
    </location>
</feature>
<proteinExistence type="predicted"/>
<evidence type="ECO:0000313" key="3">
    <source>
        <dbReference type="Proteomes" id="UP000654123"/>
    </source>
</evidence>
<accession>A0A918EKF1</accession>
<dbReference type="AlphaFoldDB" id="A0A918EKF1"/>
<feature type="compositionally biased region" description="Basic and acidic residues" evidence="1">
    <location>
        <begin position="1"/>
        <end position="16"/>
    </location>
</feature>
<reference evidence="2" key="2">
    <citation type="submission" date="2020-09" db="EMBL/GenBank/DDBJ databases">
        <authorList>
            <person name="Sun Q."/>
            <person name="Ohkuma M."/>
        </authorList>
    </citation>
    <scope>NUCLEOTIDE SEQUENCE</scope>
    <source>
        <strain evidence="2">JCM 4335</strain>
    </source>
</reference>
<name>A0A918EKF1_9ACTN</name>
<comment type="caution">
    <text evidence="2">The sequence shown here is derived from an EMBL/GenBank/DDBJ whole genome shotgun (WGS) entry which is preliminary data.</text>
</comment>
<reference evidence="2" key="1">
    <citation type="journal article" date="2014" name="Int. J. Syst. Evol. Microbiol.">
        <title>Complete genome sequence of Corynebacterium casei LMG S-19264T (=DSM 44701T), isolated from a smear-ripened cheese.</title>
        <authorList>
            <consortium name="US DOE Joint Genome Institute (JGI-PGF)"/>
            <person name="Walter F."/>
            <person name="Albersmeier A."/>
            <person name="Kalinowski J."/>
            <person name="Ruckert C."/>
        </authorList>
    </citation>
    <scope>NUCLEOTIDE SEQUENCE</scope>
    <source>
        <strain evidence="2">JCM 4335</strain>
    </source>
</reference>
<feature type="region of interest" description="Disordered" evidence="1">
    <location>
        <begin position="133"/>
        <end position="168"/>
    </location>
</feature>
<sequence length="168" mass="17908">MGTARRRGETADHDQHAGVPGPLEAASPMVPGTIATENDITVSDVRECLTPDEWEAALGPPEETGDVHPLPLGFRETLATATERMRLEKSAVWRRRHGYDTRHGTSRTDLTVRPATGARRQTPIPVAASCARWGTSATGPRPANRLLGSSGPGGEFMPFPKPGGQAPV</sequence>
<dbReference type="Proteomes" id="UP000654123">
    <property type="component" value="Unassembled WGS sequence"/>
</dbReference>
<dbReference type="EMBL" id="BMSV01000002">
    <property type="protein sequence ID" value="GGP97280.1"/>
    <property type="molecule type" value="Genomic_DNA"/>
</dbReference>
<evidence type="ECO:0000256" key="1">
    <source>
        <dbReference type="SAM" id="MobiDB-lite"/>
    </source>
</evidence>